<dbReference type="OrthoDB" id="359273at2157"/>
<dbReference type="Proteomes" id="UP000324021">
    <property type="component" value="Unassembled WGS sequence"/>
</dbReference>
<dbReference type="PANTHER" id="PTHR11895">
    <property type="entry name" value="TRANSAMIDASE"/>
    <property type="match status" value="1"/>
</dbReference>
<gene>
    <name evidence="3" type="ORF">SAMN04488694_11626</name>
    <name evidence="2" type="ORF">SAMN05192552_101526</name>
</gene>
<dbReference type="EMBL" id="FOIC01000016">
    <property type="protein sequence ID" value="SET90682.1"/>
    <property type="molecule type" value="Genomic_DNA"/>
</dbReference>
<evidence type="ECO:0000313" key="5">
    <source>
        <dbReference type="Proteomes" id="UP000324021"/>
    </source>
</evidence>
<evidence type="ECO:0000313" key="3">
    <source>
        <dbReference type="EMBL" id="SET90682.1"/>
    </source>
</evidence>
<proteinExistence type="predicted"/>
<dbReference type="PROSITE" id="PS00571">
    <property type="entry name" value="AMIDASES"/>
    <property type="match status" value="1"/>
</dbReference>
<dbReference type="InterPro" id="IPR020556">
    <property type="entry name" value="Amidase_CS"/>
</dbReference>
<dbReference type="GO" id="GO:0003824">
    <property type="term" value="F:catalytic activity"/>
    <property type="evidence" value="ECO:0007669"/>
    <property type="project" value="InterPro"/>
</dbReference>
<evidence type="ECO:0000259" key="1">
    <source>
        <dbReference type="Pfam" id="PF01425"/>
    </source>
</evidence>
<dbReference type="Pfam" id="PF01425">
    <property type="entry name" value="Amidase"/>
    <property type="match status" value="1"/>
</dbReference>
<feature type="domain" description="Amidase" evidence="1">
    <location>
        <begin position="26"/>
        <end position="461"/>
    </location>
</feature>
<dbReference type="InterPro" id="IPR000120">
    <property type="entry name" value="Amidase"/>
</dbReference>
<dbReference type="Gene3D" id="3.90.1300.10">
    <property type="entry name" value="Amidase signature (AS) domain"/>
    <property type="match status" value="1"/>
</dbReference>
<dbReference type="AlphaFoldDB" id="A0A1I0I364"/>
<evidence type="ECO:0000313" key="2">
    <source>
        <dbReference type="EMBL" id="SDD20303.1"/>
    </source>
</evidence>
<sequence>MHIDTISSARELADAIRRGERSSLAVVEALLERIEAASDLNAYVTLIADAARERAREADRAAAAGEDLGPLHGVPVAIKDLRDRKAGVRNTMGLAPLSDHVASTDSITVERLEAAGAVIVGTTNTPALAHTIKTDNRLVGATATPFDLERSAGGSSGGSAAAVAAGLTTFATGSDIGGSLRVPASCCNVVGLKPSFGRVPAGSRLDSFGTHTPFMIGGPIGRSTEDVALAFDILSGQDDRDPLSVPDGDDVLPATDRLADDLSIGYSPNLDLQPVDPTVRAIVGDAVDDLAAAGVAVTDVDVSLPDYEPLRSAYYTQVGGYFAALAARVEERFGIDLETADVEETLLSTIALANDTSAVEERLANGLRTQAYDAIEDALAGHDALVTPTLTVPPYGKRLADRYPTTIDGQDVDGIPTDAMLTWIFNLTGHPAASVPAGLTDDGLPVGLQIVGRRYAEADVLAVAAALERVRPWTGHYPDS</sequence>
<dbReference type="Proteomes" id="UP000199320">
    <property type="component" value="Unassembled WGS sequence"/>
</dbReference>
<keyword evidence="4" id="KW-1185">Reference proteome</keyword>
<dbReference type="SUPFAM" id="SSF75304">
    <property type="entry name" value="Amidase signature (AS) enzymes"/>
    <property type="match status" value="1"/>
</dbReference>
<reference evidence="3" key="2">
    <citation type="submission" date="2016-10" db="EMBL/GenBank/DDBJ databases">
        <authorList>
            <person name="de Groot N.N."/>
        </authorList>
    </citation>
    <scope>NUCLEOTIDE SEQUENCE [LARGE SCALE GENOMIC DNA]</scope>
    <source>
        <strain evidence="3">CDM_6</strain>
    </source>
</reference>
<name>A0A1I0I364_9EURY</name>
<evidence type="ECO:0000313" key="4">
    <source>
        <dbReference type="Proteomes" id="UP000199320"/>
    </source>
</evidence>
<reference evidence="4 5" key="1">
    <citation type="submission" date="2016-10" db="EMBL/GenBank/DDBJ databases">
        <authorList>
            <person name="Varghese N."/>
            <person name="Submissions S."/>
        </authorList>
    </citation>
    <scope>NUCLEOTIDE SEQUENCE [LARGE SCALE GENOMIC DNA]</scope>
    <source>
        <strain evidence="2 5">CDM_1</strain>
        <strain evidence="4">CDM_6</strain>
    </source>
</reference>
<dbReference type="RefSeq" id="WP_092934110.1">
    <property type="nucleotide sequence ID" value="NZ_FMZP01000015.1"/>
</dbReference>
<dbReference type="STRING" id="392421.SAMN04488694_11626"/>
<dbReference type="InterPro" id="IPR023631">
    <property type="entry name" value="Amidase_dom"/>
</dbReference>
<protein>
    <submittedName>
        <fullName evidence="3">Amidase</fullName>
    </submittedName>
</protein>
<dbReference type="InterPro" id="IPR036928">
    <property type="entry name" value="AS_sf"/>
</dbReference>
<dbReference type="PANTHER" id="PTHR11895:SF7">
    <property type="entry name" value="GLUTAMYL-TRNA(GLN) AMIDOTRANSFERASE SUBUNIT A, MITOCHONDRIAL"/>
    <property type="match status" value="1"/>
</dbReference>
<organism evidence="3 4">
    <name type="scientific">Natrinema hispanicum</name>
    <dbReference type="NCBI Taxonomy" id="392421"/>
    <lineage>
        <taxon>Archaea</taxon>
        <taxon>Methanobacteriati</taxon>
        <taxon>Methanobacteriota</taxon>
        <taxon>Stenosarchaea group</taxon>
        <taxon>Halobacteria</taxon>
        <taxon>Halobacteriales</taxon>
        <taxon>Natrialbaceae</taxon>
        <taxon>Natrinema</taxon>
    </lineage>
</organism>
<accession>A0A1I0I364</accession>
<dbReference type="EMBL" id="FMZP01000015">
    <property type="protein sequence ID" value="SDD20303.1"/>
    <property type="molecule type" value="Genomic_DNA"/>
</dbReference>